<organism evidence="8">
    <name type="scientific">mine drainage metagenome</name>
    <dbReference type="NCBI Taxonomy" id="410659"/>
    <lineage>
        <taxon>unclassified sequences</taxon>
        <taxon>metagenomes</taxon>
        <taxon>ecological metagenomes</taxon>
    </lineage>
</organism>
<dbReference type="InterPro" id="IPR016192">
    <property type="entry name" value="APOBEC/CMP_deaminase_Zn-bd"/>
</dbReference>
<evidence type="ECO:0000256" key="5">
    <source>
        <dbReference type="ARBA" id="ARBA00022801"/>
    </source>
</evidence>
<dbReference type="SUPFAM" id="SSF53927">
    <property type="entry name" value="Cytidine deaminase-like"/>
    <property type="match status" value="1"/>
</dbReference>
<evidence type="ECO:0000259" key="7">
    <source>
        <dbReference type="PROSITE" id="PS51747"/>
    </source>
</evidence>
<keyword evidence="4" id="KW-0479">Metal-binding</keyword>
<proteinExistence type="predicted"/>
<dbReference type="GO" id="GO:0009231">
    <property type="term" value="P:riboflavin biosynthetic process"/>
    <property type="evidence" value="ECO:0007669"/>
    <property type="project" value="UniProtKB-UniPathway"/>
</dbReference>
<accession>T0ZW06</accession>
<feature type="non-terminal residue" evidence="8">
    <location>
        <position position="137"/>
    </location>
</feature>
<sequence length="137" mass="14381">MEIAEDQQFMEMALALALEPAGRTSPNPRVGAVLVKDGQVIGQGYHRGPGHPHAETEALREAGEKAQGATLYVTLEPCCHHGHTPPCTAALIAAKLARVVSPIEDPNPVVAGRGIRELRHAGISVDVGVLEDAAESL</sequence>
<evidence type="ECO:0000256" key="6">
    <source>
        <dbReference type="ARBA" id="ARBA00022833"/>
    </source>
</evidence>
<evidence type="ECO:0000256" key="3">
    <source>
        <dbReference type="ARBA" id="ARBA00012766"/>
    </source>
</evidence>
<dbReference type="NCBIfam" id="TIGR00326">
    <property type="entry name" value="eubact_ribD"/>
    <property type="match status" value="1"/>
</dbReference>
<name>T0ZW06_9ZZZZ</name>
<dbReference type="GO" id="GO:0008835">
    <property type="term" value="F:diaminohydroxyphosphoribosylaminopyrimidine deaminase activity"/>
    <property type="evidence" value="ECO:0007669"/>
    <property type="project" value="UniProtKB-EC"/>
</dbReference>
<dbReference type="FunFam" id="3.40.140.10:FF:000025">
    <property type="entry name" value="Riboflavin biosynthesis protein RibD"/>
    <property type="match status" value="1"/>
</dbReference>
<feature type="domain" description="CMP/dCMP-type deaminase" evidence="7">
    <location>
        <begin position="4"/>
        <end position="126"/>
    </location>
</feature>
<gene>
    <name evidence="8" type="ORF">B1A_19213</name>
</gene>
<reference evidence="8" key="2">
    <citation type="journal article" date="2014" name="ISME J.">
        <title>Microbial stratification in low pH oxic and suboxic macroscopic growths along an acid mine drainage.</title>
        <authorList>
            <person name="Mendez-Garcia C."/>
            <person name="Mesa V."/>
            <person name="Sprenger R.R."/>
            <person name="Richter M."/>
            <person name="Diez M.S."/>
            <person name="Solano J."/>
            <person name="Bargiela R."/>
            <person name="Golyshina O.V."/>
            <person name="Manteca A."/>
            <person name="Ramos J.L."/>
            <person name="Gallego J.R."/>
            <person name="Llorente I."/>
            <person name="Martins Dos Santos V.A."/>
            <person name="Jensen O.N."/>
            <person name="Pelaez A.I."/>
            <person name="Sanchez J."/>
            <person name="Ferrer M."/>
        </authorList>
    </citation>
    <scope>NUCLEOTIDE SEQUENCE</scope>
</reference>
<dbReference type="PROSITE" id="PS51747">
    <property type="entry name" value="CYT_DCMP_DEAMINASES_2"/>
    <property type="match status" value="1"/>
</dbReference>
<dbReference type="AlphaFoldDB" id="T0ZW06"/>
<dbReference type="CDD" id="cd01284">
    <property type="entry name" value="Riboflavin_deaminase-reductase"/>
    <property type="match status" value="1"/>
</dbReference>
<keyword evidence="6" id="KW-0862">Zinc</keyword>
<dbReference type="InterPro" id="IPR016193">
    <property type="entry name" value="Cytidine_deaminase-like"/>
</dbReference>
<protein>
    <recommendedName>
        <fullName evidence="3">diaminohydroxyphosphoribosylaminopyrimidine deaminase</fullName>
        <ecNumber evidence="3">3.5.4.26</ecNumber>
    </recommendedName>
</protein>
<dbReference type="GO" id="GO:0008270">
    <property type="term" value="F:zinc ion binding"/>
    <property type="evidence" value="ECO:0007669"/>
    <property type="project" value="InterPro"/>
</dbReference>
<evidence type="ECO:0000256" key="1">
    <source>
        <dbReference type="ARBA" id="ARBA00001947"/>
    </source>
</evidence>
<keyword evidence="5" id="KW-0378">Hydrolase</keyword>
<comment type="pathway">
    <text evidence="2">Cofactor biosynthesis; riboflavin biosynthesis; 5-amino-6-(D-ribitylamino)uracil from GTP: step 2/4.</text>
</comment>
<dbReference type="UniPathway" id="UPA00275">
    <property type="reaction ID" value="UER00401"/>
</dbReference>
<dbReference type="EMBL" id="AUZX01014174">
    <property type="protein sequence ID" value="EQD32849.1"/>
    <property type="molecule type" value="Genomic_DNA"/>
</dbReference>
<dbReference type="PANTHER" id="PTHR11079">
    <property type="entry name" value="CYTOSINE DEAMINASE FAMILY MEMBER"/>
    <property type="match status" value="1"/>
</dbReference>
<dbReference type="Pfam" id="PF00383">
    <property type="entry name" value="dCMP_cyt_deam_1"/>
    <property type="match status" value="1"/>
</dbReference>
<evidence type="ECO:0000256" key="4">
    <source>
        <dbReference type="ARBA" id="ARBA00022723"/>
    </source>
</evidence>
<dbReference type="InterPro" id="IPR002125">
    <property type="entry name" value="CMP_dCMP_dom"/>
</dbReference>
<dbReference type="Gene3D" id="3.40.140.10">
    <property type="entry name" value="Cytidine Deaminase, domain 2"/>
    <property type="match status" value="1"/>
</dbReference>
<dbReference type="PROSITE" id="PS00903">
    <property type="entry name" value="CYT_DCMP_DEAMINASES_1"/>
    <property type="match status" value="1"/>
</dbReference>
<reference evidence="8" key="1">
    <citation type="submission" date="2013-08" db="EMBL/GenBank/DDBJ databases">
        <authorList>
            <person name="Mendez C."/>
            <person name="Richter M."/>
            <person name="Ferrer M."/>
            <person name="Sanchez J."/>
        </authorList>
    </citation>
    <scope>NUCLEOTIDE SEQUENCE</scope>
</reference>
<evidence type="ECO:0000256" key="2">
    <source>
        <dbReference type="ARBA" id="ARBA00004882"/>
    </source>
</evidence>
<evidence type="ECO:0000313" key="8">
    <source>
        <dbReference type="EMBL" id="EQD32849.1"/>
    </source>
</evidence>
<dbReference type="EC" id="3.5.4.26" evidence="3"/>
<comment type="cofactor">
    <cofactor evidence="1">
        <name>Zn(2+)</name>
        <dbReference type="ChEBI" id="CHEBI:29105"/>
    </cofactor>
</comment>
<comment type="caution">
    <text evidence="8">The sequence shown here is derived from an EMBL/GenBank/DDBJ whole genome shotgun (WGS) entry which is preliminary data.</text>
</comment>
<dbReference type="PANTHER" id="PTHR11079:SF162">
    <property type="entry name" value="RIBOFLAVIN BIOSYNTHESIS PROTEIN PYRD, CHLOROPLASTIC"/>
    <property type="match status" value="1"/>
</dbReference>
<dbReference type="InterPro" id="IPR004794">
    <property type="entry name" value="Eubact_RibD"/>
</dbReference>